<gene>
    <name evidence="10" type="ORF">OFUS_LOCUS5622</name>
</gene>
<reference evidence="10" key="1">
    <citation type="submission" date="2022-03" db="EMBL/GenBank/DDBJ databases">
        <authorList>
            <person name="Martin C."/>
        </authorList>
    </citation>
    <scope>NUCLEOTIDE SEQUENCE</scope>
</reference>
<dbReference type="SMART" id="SM00355">
    <property type="entry name" value="ZnF_C2H2"/>
    <property type="match status" value="3"/>
</dbReference>
<dbReference type="GO" id="GO:0008270">
    <property type="term" value="F:zinc ion binding"/>
    <property type="evidence" value="ECO:0007669"/>
    <property type="project" value="UniProtKB-KW"/>
</dbReference>
<dbReference type="EMBL" id="CAIIXF020000003">
    <property type="protein sequence ID" value="CAH1778750.1"/>
    <property type="molecule type" value="Genomic_DNA"/>
</dbReference>
<dbReference type="SUPFAM" id="SSF57667">
    <property type="entry name" value="beta-beta-alpha zinc fingers"/>
    <property type="match status" value="2"/>
</dbReference>
<protein>
    <recommendedName>
        <fullName evidence="9">C2H2-type domain-containing protein</fullName>
    </recommendedName>
</protein>
<dbReference type="OrthoDB" id="6265205at2759"/>
<evidence type="ECO:0000256" key="8">
    <source>
        <dbReference type="SAM" id="MobiDB-lite"/>
    </source>
</evidence>
<dbReference type="GO" id="GO:0000981">
    <property type="term" value="F:DNA-binding transcription factor activity, RNA polymerase II-specific"/>
    <property type="evidence" value="ECO:0007669"/>
    <property type="project" value="TreeGrafter"/>
</dbReference>
<evidence type="ECO:0000313" key="10">
    <source>
        <dbReference type="EMBL" id="CAH1778750.1"/>
    </source>
</evidence>
<feature type="domain" description="C2H2-type" evidence="9">
    <location>
        <begin position="16"/>
        <end position="43"/>
    </location>
</feature>
<dbReference type="PANTHER" id="PTHR24394">
    <property type="entry name" value="ZINC FINGER PROTEIN"/>
    <property type="match status" value="1"/>
</dbReference>
<feature type="non-terminal residue" evidence="10">
    <location>
        <position position="1"/>
    </location>
</feature>
<evidence type="ECO:0000256" key="6">
    <source>
        <dbReference type="ARBA" id="ARBA00023242"/>
    </source>
</evidence>
<dbReference type="PROSITE" id="PS00028">
    <property type="entry name" value="ZINC_FINGER_C2H2_1"/>
    <property type="match status" value="3"/>
</dbReference>
<feature type="non-terminal residue" evidence="10">
    <location>
        <position position="166"/>
    </location>
</feature>
<keyword evidence="4 7" id="KW-0863">Zinc-finger</keyword>
<dbReference type="GO" id="GO:0045893">
    <property type="term" value="P:positive regulation of DNA-templated transcription"/>
    <property type="evidence" value="ECO:0007669"/>
    <property type="project" value="UniProtKB-ARBA"/>
</dbReference>
<dbReference type="GO" id="GO:0005694">
    <property type="term" value="C:chromosome"/>
    <property type="evidence" value="ECO:0007669"/>
    <property type="project" value="UniProtKB-ARBA"/>
</dbReference>
<comment type="subcellular location">
    <subcellularLocation>
        <location evidence="1">Nucleus</location>
    </subcellularLocation>
</comment>
<dbReference type="PANTHER" id="PTHR24394:SF29">
    <property type="entry name" value="MYONEURIN"/>
    <property type="match status" value="1"/>
</dbReference>
<keyword evidence="6" id="KW-0539">Nucleus</keyword>
<evidence type="ECO:0000256" key="7">
    <source>
        <dbReference type="PROSITE-ProRule" id="PRU00042"/>
    </source>
</evidence>
<dbReference type="Proteomes" id="UP000749559">
    <property type="component" value="Unassembled WGS sequence"/>
</dbReference>
<dbReference type="PROSITE" id="PS50157">
    <property type="entry name" value="ZINC_FINGER_C2H2_2"/>
    <property type="match status" value="3"/>
</dbReference>
<dbReference type="GO" id="GO:0005634">
    <property type="term" value="C:nucleus"/>
    <property type="evidence" value="ECO:0007669"/>
    <property type="project" value="UniProtKB-SubCell"/>
</dbReference>
<evidence type="ECO:0000256" key="3">
    <source>
        <dbReference type="ARBA" id="ARBA00022737"/>
    </source>
</evidence>
<proteinExistence type="predicted"/>
<feature type="domain" description="C2H2-type" evidence="9">
    <location>
        <begin position="44"/>
        <end position="72"/>
    </location>
</feature>
<dbReference type="Pfam" id="PF00096">
    <property type="entry name" value="zf-C2H2"/>
    <property type="match status" value="2"/>
</dbReference>
<dbReference type="FunFam" id="3.30.160.60:FF:001732">
    <property type="entry name" value="Zgc:162936"/>
    <property type="match status" value="1"/>
</dbReference>
<evidence type="ECO:0000256" key="4">
    <source>
        <dbReference type="ARBA" id="ARBA00022771"/>
    </source>
</evidence>
<evidence type="ECO:0000313" key="11">
    <source>
        <dbReference type="Proteomes" id="UP000749559"/>
    </source>
</evidence>
<dbReference type="AlphaFoldDB" id="A0A8S4NDX8"/>
<organism evidence="10 11">
    <name type="scientific">Owenia fusiformis</name>
    <name type="common">Polychaete worm</name>
    <dbReference type="NCBI Taxonomy" id="6347"/>
    <lineage>
        <taxon>Eukaryota</taxon>
        <taxon>Metazoa</taxon>
        <taxon>Spiralia</taxon>
        <taxon>Lophotrochozoa</taxon>
        <taxon>Annelida</taxon>
        <taxon>Polychaeta</taxon>
        <taxon>Sedentaria</taxon>
        <taxon>Canalipalpata</taxon>
        <taxon>Sabellida</taxon>
        <taxon>Oweniida</taxon>
        <taxon>Oweniidae</taxon>
        <taxon>Owenia</taxon>
    </lineage>
</organism>
<accession>A0A8S4NDX8</accession>
<dbReference type="InterPro" id="IPR013087">
    <property type="entry name" value="Znf_C2H2_type"/>
</dbReference>
<sequence>SLFKQHMAFHTNERKHVCETCGASFNCPTALLRHIVIHTGERKYKCDVCLKGFTQHYALKRHKQTVHDKLRAFKCDTCDVSYTQRYALTLHLKEKHGIEPTMKVNKRDNYNRRLGVGKRSSPAQCVRLSQKGSKRKADSESDTSTDSESGVISSNKKHNRSNKETK</sequence>
<feature type="region of interest" description="Disordered" evidence="8">
    <location>
        <begin position="106"/>
        <end position="166"/>
    </location>
</feature>
<name>A0A8S4NDX8_OWEFU</name>
<evidence type="ECO:0000259" key="9">
    <source>
        <dbReference type="PROSITE" id="PS50157"/>
    </source>
</evidence>
<keyword evidence="11" id="KW-1185">Reference proteome</keyword>
<keyword evidence="2" id="KW-0479">Metal-binding</keyword>
<keyword evidence="3" id="KW-0677">Repeat</keyword>
<dbReference type="Gene3D" id="3.30.160.60">
    <property type="entry name" value="Classic Zinc Finger"/>
    <property type="match status" value="3"/>
</dbReference>
<dbReference type="GO" id="GO:0043565">
    <property type="term" value="F:sequence-specific DNA binding"/>
    <property type="evidence" value="ECO:0007669"/>
    <property type="project" value="UniProtKB-ARBA"/>
</dbReference>
<dbReference type="InterPro" id="IPR036236">
    <property type="entry name" value="Znf_C2H2_sf"/>
</dbReference>
<feature type="domain" description="C2H2-type" evidence="9">
    <location>
        <begin position="73"/>
        <end position="101"/>
    </location>
</feature>
<evidence type="ECO:0000256" key="1">
    <source>
        <dbReference type="ARBA" id="ARBA00004123"/>
    </source>
</evidence>
<dbReference type="FunFam" id="3.30.160.60:FF:000100">
    <property type="entry name" value="Zinc finger 45-like"/>
    <property type="match status" value="1"/>
</dbReference>
<keyword evidence="5" id="KW-0862">Zinc</keyword>
<evidence type="ECO:0000256" key="5">
    <source>
        <dbReference type="ARBA" id="ARBA00022833"/>
    </source>
</evidence>
<evidence type="ECO:0000256" key="2">
    <source>
        <dbReference type="ARBA" id="ARBA00022723"/>
    </source>
</evidence>
<comment type="caution">
    <text evidence="10">The sequence shown here is derived from an EMBL/GenBank/DDBJ whole genome shotgun (WGS) entry which is preliminary data.</text>
</comment>